<keyword evidence="5" id="KW-0067">ATP-binding</keyword>
<dbReference type="GO" id="GO:0004674">
    <property type="term" value="F:protein serine/threonine kinase activity"/>
    <property type="evidence" value="ECO:0007669"/>
    <property type="project" value="UniProtKB-KW"/>
</dbReference>
<proteinExistence type="predicted"/>
<dbReference type="InterPro" id="IPR011009">
    <property type="entry name" value="Kinase-like_dom_sf"/>
</dbReference>
<keyword evidence="4 7" id="KW-0418">Kinase</keyword>
<dbReference type="InterPro" id="IPR050205">
    <property type="entry name" value="CDPK_Ser/Thr_kinases"/>
</dbReference>
<evidence type="ECO:0000256" key="1">
    <source>
        <dbReference type="ARBA" id="ARBA00022527"/>
    </source>
</evidence>
<evidence type="ECO:0000256" key="2">
    <source>
        <dbReference type="ARBA" id="ARBA00022679"/>
    </source>
</evidence>
<keyword evidence="2" id="KW-0808">Transferase</keyword>
<dbReference type="Pfam" id="PF00069">
    <property type="entry name" value="Pkinase"/>
    <property type="match status" value="1"/>
</dbReference>
<evidence type="ECO:0000313" key="7">
    <source>
        <dbReference type="EMBL" id="KAJ5072415.1"/>
    </source>
</evidence>
<dbReference type="PROSITE" id="PS50011">
    <property type="entry name" value="PROTEIN_KINASE_DOM"/>
    <property type="match status" value="1"/>
</dbReference>
<accession>A0A9Q0LH81</accession>
<keyword evidence="8" id="KW-1185">Reference proteome</keyword>
<dbReference type="Gene3D" id="3.30.200.20">
    <property type="entry name" value="Phosphorylase Kinase, domain 1"/>
    <property type="match status" value="1"/>
</dbReference>
<dbReference type="Proteomes" id="UP001149090">
    <property type="component" value="Unassembled WGS sequence"/>
</dbReference>
<dbReference type="PANTHER" id="PTHR24349">
    <property type="entry name" value="SERINE/THREONINE-PROTEIN KINASE"/>
    <property type="match status" value="1"/>
</dbReference>
<dbReference type="InterPro" id="IPR000719">
    <property type="entry name" value="Prot_kinase_dom"/>
</dbReference>
<evidence type="ECO:0000256" key="3">
    <source>
        <dbReference type="ARBA" id="ARBA00022741"/>
    </source>
</evidence>
<dbReference type="InterPro" id="IPR008271">
    <property type="entry name" value="Ser/Thr_kinase_AS"/>
</dbReference>
<organism evidence="7 8">
    <name type="scientific">Anaeramoeba ignava</name>
    <name type="common">Anaerobic marine amoeba</name>
    <dbReference type="NCBI Taxonomy" id="1746090"/>
    <lineage>
        <taxon>Eukaryota</taxon>
        <taxon>Metamonada</taxon>
        <taxon>Anaeramoebidae</taxon>
        <taxon>Anaeramoeba</taxon>
    </lineage>
</organism>
<feature type="domain" description="Protein kinase" evidence="6">
    <location>
        <begin position="45"/>
        <end position="309"/>
    </location>
</feature>
<dbReference type="Gene3D" id="1.10.510.10">
    <property type="entry name" value="Transferase(Phosphotransferase) domain 1"/>
    <property type="match status" value="1"/>
</dbReference>
<keyword evidence="1" id="KW-0723">Serine/threonine-protein kinase</keyword>
<dbReference type="SMART" id="SM00220">
    <property type="entry name" value="S_TKc"/>
    <property type="match status" value="1"/>
</dbReference>
<gene>
    <name evidence="7" type="ORF">M0811_01430</name>
</gene>
<dbReference type="GO" id="GO:0005524">
    <property type="term" value="F:ATP binding"/>
    <property type="evidence" value="ECO:0007669"/>
    <property type="project" value="UniProtKB-KW"/>
</dbReference>
<dbReference type="OrthoDB" id="5966500at2759"/>
<comment type="caution">
    <text evidence="7">The sequence shown here is derived from an EMBL/GenBank/DDBJ whole genome shotgun (WGS) entry which is preliminary data.</text>
</comment>
<name>A0A9Q0LH81_ANAIG</name>
<sequence>MNFLSLNEFYEFLSSQKKLEKTKPKLNKNHFQKEIYQTKISKQKFSNIEIINQKGYYSTILSAQNSKGEYFAIKLYKSPSLKNYSNFEKEKEENQKKPNLKAQIINRFIQEINIINHLEKNPNIIKMIDWGLTQPNLYPFIVLPLYQNSLSKKYQENQLDFSSFILKGVETLKFIHFNNVIHQDLKIDNILFDSSSNLILCDWNSALFFSDENFEKISFQKDLIGFGKILARIILGKIKGKLSIQQIKNSLKKVDEKNINNNLNQSKNLLIWKDLIFKLLNITKFYNLNDLEKFYKEIFETINEKKMKK</sequence>
<dbReference type="EMBL" id="JAPDFW010000081">
    <property type="protein sequence ID" value="KAJ5072415.1"/>
    <property type="molecule type" value="Genomic_DNA"/>
</dbReference>
<dbReference type="PROSITE" id="PS00108">
    <property type="entry name" value="PROTEIN_KINASE_ST"/>
    <property type="match status" value="1"/>
</dbReference>
<dbReference type="SUPFAM" id="SSF56112">
    <property type="entry name" value="Protein kinase-like (PK-like)"/>
    <property type="match status" value="1"/>
</dbReference>
<protein>
    <submittedName>
        <fullName evidence="7">Ovarian-specific serine/threonine-protein kinase lok</fullName>
    </submittedName>
</protein>
<evidence type="ECO:0000313" key="8">
    <source>
        <dbReference type="Proteomes" id="UP001149090"/>
    </source>
</evidence>
<evidence type="ECO:0000256" key="5">
    <source>
        <dbReference type="ARBA" id="ARBA00022840"/>
    </source>
</evidence>
<keyword evidence="3" id="KW-0547">Nucleotide-binding</keyword>
<dbReference type="AlphaFoldDB" id="A0A9Q0LH81"/>
<evidence type="ECO:0000256" key="4">
    <source>
        <dbReference type="ARBA" id="ARBA00022777"/>
    </source>
</evidence>
<reference evidence="7" key="1">
    <citation type="submission" date="2022-10" db="EMBL/GenBank/DDBJ databases">
        <title>Novel sulphate-reducing endosymbionts in the free-living metamonad Anaeramoeba.</title>
        <authorList>
            <person name="Jerlstrom-Hultqvist J."/>
            <person name="Cepicka I."/>
            <person name="Gallot-Lavallee L."/>
            <person name="Salas-Leiva D."/>
            <person name="Curtis B.A."/>
            <person name="Zahonova K."/>
            <person name="Pipaliya S."/>
            <person name="Dacks J."/>
            <person name="Roger A.J."/>
        </authorList>
    </citation>
    <scope>NUCLEOTIDE SEQUENCE</scope>
    <source>
        <strain evidence="7">BMAN</strain>
    </source>
</reference>
<evidence type="ECO:0000259" key="6">
    <source>
        <dbReference type="PROSITE" id="PS50011"/>
    </source>
</evidence>